<accession>A0A931ATA1</accession>
<feature type="transmembrane region" description="Helical" evidence="1">
    <location>
        <begin position="228"/>
        <end position="246"/>
    </location>
</feature>
<gene>
    <name evidence="2" type="ORF">I0Q91_01695</name>
</gene>
<feature type="transmembrane region" description="Helical" evidence="1">
    <location>
        <begin position="90"/>
        <end position="116"/>
    </location>
</feature>
<reference evidence="2" key="1">
    <citation type="submission" date="2020-11" db="EMBL/GenBank/DDBJ databases">
        <title>Halonatronomonas betainensis gen. nov., sp. nov. a novel haloalkaliphilic representative of the family Halanaerobiacae capable of betaine degradation.</title>
        <authorList>
            <person name="Boltyanskaya Y."/>
            <person name="Kevbrin V."/>
            <person name="Detkova E."/>
            <person name="Grouzdev D.S."/>
            <person name="Koziaeva V."/>
            <person name="Zhilina T."/>
        </authorList>
    </citation>
    <scope>NUCLEOTIDE SEQUENCE</scope>
    <source>
        <strain evidence="2">Z-7014</strain>
    </source>
</reference>
<feature type="transmembrane region" description="Helical" evidence="1">
    <location>
        <begin position="170"/>
        <end position="191"/>
    </location>
</feature>
<comment type="caution">
    <text evidence="2">The sequence shown here is derived from an EMBL/GenBank/DDBJ whole genome shotgun (WGS) entry which is preliminary data.</text>
</comment>
<evidence type="ECO:0000313" key="3">
    <source>
        <dbReference type="Proteomes" id="UP000621436"/>
    </source>
</evidence>
<proteinExistence type="predicted"/>
<keyword evidence="1" id="KW-0812">Transmembrane</keyword>
<feature type="transmembrane region" description="Helical" evidence="1">
    <location>
        <begin position="40"/>
        <end position="61"/>
    </location>
</feature>
<evidence type="ECO:0000313" key="2">
    <source>
        <dbReference type="EMBL" id="MBF8435781.1"/>
    </source>
</evidence>
<organism evidence="2 3">
    <name type="scientific">Halonatronomonas betaini</name>
    <dbReference type="NCBI Taxonomy" id="2778430"/>
    <lineage>
        <taxon>Bacteria</taxon>
        <taxon>Bacillati</taxon>
        <taxon>Bacillota</taxon>
        <taxon>Clostridia</taxon>
        <taxon>Halanaerobiales</taxon>
        <taxon>Halarsenatibacteraceae</taxon>
        <taxon>Halonatronomonas</taxon>
    </lineage>
</organism>
<feature type="transmembrane region" description="Helical" evidence="1">
    <location>
        <begin position="136"/>
        <end position="158"/>
    </location>
</feature>
<dbReference type="RefSeq" id="WP_270452456.1">
    <property type="nucleotide sequence ID" value="NZ_JADPIE010000001.1"/>
</dbReference>
<dbReference type="AlphaFoldDB" id="A0A931ATA1"/>
<keyword evidence="1" id="KW-0472">Membrane</keyword>
<feature type="transmembrane region" description="Helical" evidence="1">
    <location>
        <begin position="16"/>
        <end position="34"/>
    </location>
</feature>
<dbReference type="Proteomes" id="UP000621436">
    <property type="component" value="Unassembled WGS sequence"/>
</dbReference>
<keyword evidence="3" id="KW-1185">Reference proteome</keyword>
<sequence>MAFLNLYKKELRESGFAALILVLLTLGFHFFLYTRITAQNYQFIIGSVLAPFFIFPLYFLVTGYRTFSQEWNDRTIYLLKSLPRRGYTIILAKFLAATTYLLLLIVLTAMTTWQIVMRTMADFGPVMPVDLTGTSIINIVFLTLAGYLGFNLFLYFMAQLACLVSRVYNRFRWLVTILVFYLSGYLSMRIAELLARLFNWMPGLTFQVSGIGGAEEFTTVITIGSNSFLSLTLVILGFIIGAGLLLEKVLEV</sequence>
<name>A0A931ATA1_9FIRM</name>
<dbReference type="EMBL" id="JADPIE010000001">
    <property type="protein sequence ID" value="MBF8435781.1"/>
    <property type="molecule type" value="Genomic_DNA"/>
</dbReference>
<keyword evidence="1" id="KW-1133">Transmembrane helix</keyword>
<evidence type="ECO:0000256" key="1">
    <source>
        <dbReference type="SAM" id="Phobius"/>
    </source>
</evidence>
<protein>
    <submittedName>
        <fullName evidence="2">Uncharacterized protein</fullName>
    </submittedName>
</protein>